<dbReference type="InterPro" id="IPR007046">
    <property type="entry name" value="RNA_pol_sigma_54_core-bd"/>
</dbReference>
<comment type="caution">
    <text evidence="11">The sequence shown here is derived from an EMBL/GenBank/DDBJ whole genome shotgun (WGS) entry which is preliminary data.</text>
</comment>
<evidence type="ECO:0000313" key="12">
    <source>
        <dbReference type="Proteomes" id="UP000245938"/>
    </source>
</evidence>
<dbReference type="GO" id="GO:0016779">
    <property type="term" value="F:nucleotidyltransferase activity"/>
    <property type="evidence" value="ECO:0007669"/>
    <property type="project" value="UniProtKB-KW"/>
</dbReference>
<dbReference type="Pfam" id="PF04963">
    <property type="entry name" value="Sigma54_CBD"/>
    <property type="match status" value="1"/>
</dbReference>
<dbReference type="Pfam" id="PF04552">
    <property type="entry name" value="Sigma54_DBD"/>
    <property type="match status" value="1"/>
</dbReference>
<evidence type="ECO:0000313" key="11">
    <source>
        <dbReference type="EMBL" id="PWI26413.1"/>
    </source>
</evidence>
<dbReference type="GO" id="GO:0000428">
    <property type="term" value="C:DNA-directed RNA polymerase complex"/>
    <property type="evidence" value="ECO:0007669"/>
    <property type="project" value="UniProtKB-KW"/>
</dbReference>
<dbReference type="NCBIfam" id="TIGR02395">
    <property type="entry name" value="rpoN_sigma"/>
    <property type="match status" value="1"/>
</dbReference>
<evidence type="ECO:0000256" key="6">
    <source>
        <dbReference type="ARBA" id="ARBA00023082"/>
    </source>
</evidence>
<evidence type="ECO:0000259" key="10">
    <source>
        <dbReference type="Pfam" id="PF04963"/>
    </source>
</evidence>
<sequence>MQLQTTIHAKLMQQLSPQQIQHLGILQLSTVELMALIAEKSLENPLIDVQERPLEKPYDWLKSVAVKERRTSGLQPIEFITKNERTYDFLVEQIPLTCTELQYEILNYLIHSLDARLFLTTTMDDVMKKYEIDEESAQELIDIVRSFEPFGVASYNHRDFILRHIADDFHAPAFAALFVENEMEALAKKEFRMLQKYYKLTASQVHDIFLYIKSLPRTPSMSLEESSPYIIPDATVVKLDEHWIIEINDGQIPQISLNNTYVELLKNREDAYLQKCMRDYVTMVQGIDYRRKTMYAILDYFVDKQPLFFERGSEYLQPIGLKDVAEALEIHESTVSRAIRGKYIQTPFGQIACKKLFIKSVGNTSVHAIHTKITALITNENKEKPLSDQQIVSELLKNNIEISRRTVAKYREQLNIPSSKNR</sequence>
<dbReference type="Proteomes" id="UP000245938">
    <property type="component" value="Unassembled WGS sequence"/>
</dbReference>
<accession>A0A2U3APD7</accession>
<evidence type="ECO:0000256" key="7">
    <source>
        <dbReference type="ARBA" id="ARBA00023125"/>
    </source>
</evidence>
<keyword evidence="6" id="KW-0731">Sigma factor</keyword>
<dbReference type="OrthoDB" id="9814402at2"/>
<feature type="domain" description="RNA polymerase sigma factor 54 core-binding" evidence="10">
    <location>
        <begin position="78"/>
        <end position="261"/>
    </location>
</feature>
<dbReference type="GO" id="GO:0001216">
    <property type="term" value="F:DNA-binding transcription activator activity"/>
    <property type="evidence" value="ECO:0007669"/>
    <property type="project" value="InterPro"/>
</dbReference>
<feature type="domain" description="RNA polymerase sigma factor 54 DNA-binding" evidence="9">
    <location>
        <begin position="271"/>
        <end position="422"/>
    </location>
</feature>
<dbReference type="PRINTS" id="PR00045">
    <property type="entry name" value="SIGMA54FCT"/>
</dbReference>
<dbReference type="PROSITE" id="PS00717">
    <property type="entry name" value="SIGMA54_1"/>
    <property type="match status" value="1"/>
</dbReference>
<keyword evidence="5" id="KW-0805">Transcription regulation</keyword>
<organism evidence="11 12">
    <name type="scientific">Kurthia sibirica</name>
    <dbReference type="NCBI Taxonomy" id="202750"/>
    <lineage>
        <taxon>Bacteria</taxon>
        <taxon>Bacillati</taxon>
        <taxon>Bacillota</taxon>
        <taxon>Bacilli</taxon>
        <taxon>Bacillales</taxon>
        <taxon>Caryophanaceae</taxon>
        <taxon>Kurthia</taxon>
    </lineage>
</organism>
<evidence type="ECO:0000256" key="2">
    <source>
        <dbReference type="ARBA" id="ARBA00022478"/>
    </source>
</evidence>
<dbReference type="PIRSF" id="PIRSF000774">
    <property type="entry name" value="RpoN"/>
    <property type="match status" value="1"/>
</dbReference>
<keyword evidence="8" id="KW-0804">Transcription</keyword>
<dbReference type="InterPro" id="IPR000394">
    <property type="entry name" value="RNA_pol_sigma_54"/>
</dbReference>
<dbReference type="GO" id="GO:0006352">
    <property type="term" value="P:DNA-templated transcription initiation"/>
    <property type="evidence" value="ECO:0007669"/>
    <property type="project" value="InterPro"/>
</dbReference>
<gene>
    <name evidence="11" type="primary">rpoN</name>
    <name evidence="11" type="ORF">DEX24_03505</name>
</gene>
<dbReference type="GO" id="GO:0003677">
    <property type="term" value="F:DNA binding"/>
    <property type="evidence" value="ECO:0007669"/>
    <property type="project" value="UniProtKB-KW"/>
</dbReference>
<evidence type="ECO:0000256" key="1">
    <source>
        <dbReference type="ARBA" id="ARBA00008798"/>
    </source>
</evidence>
<dbReference type="PROSITE" id="PS00718">
    <property type="entry name" value="SIGMA54_2"/>
    <property type="match status" value="1"/>
</dbReference>
<dbReference type="Pfam" id="PF00309">
    <property type="entry name" value="Sigma54_AID"/>
    <property type="match status" value="1"/>
</dbReference>
<name>A0A2U3APD7_9BACL</name>
<keyword evidence="4" id="KW-0548">Nucleotidyltransferase</keyword>
<evidence type="ECO:0000256" key="5">
    <source>
        <dbReference type="ARBA" id="ARBA00023015"/>
    </source>
</evidence>
<dbReference type="PANTHER" id="PTHR32248:SF4">
    <property type="entry name" value="RNA POLYMERASE SIGMA-54 FACTOR"/>
    <property type="match status" value="1"/>
</dbReference>
<keyword evidence="7" id="KW-0238">DNA-binding</keyword>
<dbReference type="GO" id="GO:0016987">
    <property type="term" value="F:sigma factor activity"/>
    <property type="evidence" value="ECO:0007669"/>
    <property type="project" value="UniProtKB-KW"/>
</dbReference>
<dbReference type="InterPro" id="IPR007634">
    <property type="entry name" value="RNA_pol_sigma_54_DNA-bd"/>
</dbReference>
<evidence type="ECO:0000256" key="8">
    <source>
        <dbReference type="ARBA" id="ARBA00023163"/>
    </source>
</evidence>
<evidence type="ECO:0000256" key="3">
    <source>
        <dbReference type="ARBA" id="ARBA00022679"/>
    </source>
</evidence>
<dbReference type="EMBL" id="QFVR01000003">
    <property type="protein sequence ID" value="PWI26413.1"/>
    <property type="molecule type" value="Genomic_DNA"/>
</dbReference>
<dbReference type="PANTHER" id="PTHR32248">
    <property type="entry name" value="RNA POLYMERASE SIGMA-54 FACTOR"/>
    <property type="match status" value="1"/>
</dbReference>
<dbReference type="AlphaFoldDB" id="A0A2U3APD7"/>
<evidence type="ECO:0000256" key="4">
    <source>
        <dbReference type="ARBA" id="ARBA00022695"/>
    </source>
</evidence>
<comment type="similarity">
    <text evidence="1">Belongs to the sigma-54 factor family.</text>
</comment>
<dbReference type="InterPro" id="IPR038709">
    <property type="entry name" value="RpoN_core-bd_sf"/>
</dbReference>
<dbReference type="RefSeq" id="WP_109305017.1">
    <property type="nucleotide sequence ID" value="NZ_BJUF01000003.1"/>
</dbReference>
<dbReference type="Gene3D" id="1.10.10.1330">
    <property type="entry name" value="RNA polymerase sigma-54 factor, core-binding domain"/>
    <property type="match status" value="1"/>
</dbReference>
<dbReference type="PROSITE" id="PS50044">
    <property type="entry name" value="SIGMA54_3"/>
    <property type="match status" value="1"/>
</dbReference>
<reference evidence="11 12" key="1">
    <citation type="submission" date="2018-05" db="EMBL/GenBank/DDBJ databases">
        <title>Kurthia sibirica genome sequence.</title>
        <authorList>
            <person name="Maclea K.S."/>
            <person name="Goen A.E."/>
        </authorList>
    </citation>
    <scope>NUCLEOTIDE SEQUENCE [LARGE SCALE GENOMIC DNA]</scope>
    <source>
        <strain evidence="11 12">ATCC 49154</strain>
    </source>
</reference>
<protein>
    <submittedName>
        <fullName evidence="11">RNA polymerase sigma-54 factor</fullName>
    </submittedName>
</protein>
<dbReference type="Gene3D" id="1.10.10.60">
    <property type="entry name" value="Homeodomain-like"/>
    <property type="match status" value="1"/>
</dbReference>
<keyword evidence="12" id="KW-1185">Reference proteome</keyword>
<evidence type="ECO:0000259" key="9">
    <source>
        <dbReference type="Pfam" id="PF04552"/>
    </source>
</evidence>
<keyword evidence="2" id="KW-0240">DNA-directed RNA polymerase</keyword>
<proteinExistence type="inferred from homology"/>
<keyword evidence="3" id="KW-0808">Transferase</keyword>